<gene>
    <name evidence="2" type="ORF">NIES80_22510</name>
</gene>
<sequence>MELMKPGTLILWPFALYYDHVTKLLRILLPMQTPKPSVSLIRAKSYEQEALKESLEILLEPLGGMAAFVKPGNRVLLKPNLLTGSRPTKECTTRPELVRAVAEMVIAVGGNPFLGDSPAFGSAKGVAIANGLLPILAELNLPLVEFHGQRYQTVNDNFNHLLLSKEAMSADVVINLPKVKSHLQLTLTLGVKNLFGCVPGKMKAWWHLEAGKDANKFGEMLVETARAINPTLTILDGIIGHEGNGPSAGEPRNLEILAASSNVFALDRAMLEILQVAPAQVPTVAASQRLGICPELNDIHFPNLSPDLLQITDWQLPDKLMPIDFAMPRVIKSTFRHLYIRFIKEPMSAYIKTP</sequence>
<organism evidence="2 3">
    <name type="scientific">Dolichospermum planctonicum</name>
    <dbReference type="NCBI Taxonomy" id="136072"/>
    <lineage>
        <taxon>Bacteria</taxon>
        <taxon>Bacillati</taxon>
        <taxon>Cyanobacteriota</taxon>
        <taxon>Cyanophyceae</taxon>
        <taxon>Nostocales</taxon>
        <taxon>Aphanizomenonaceae</taxon>
        <taxon>Dolichospermum</taxon>
    </lineage>
</organism>
<evidence type="ECO:0000259" key="1">
    <source>
        <dbReference type="Pfam" id="PF04015"/>
    </source>
</evidence>
<dbReference type="Pfam" id="PF04015">
    <property type="entry name" value="DUF362"/>
    <property type="match status" value="1"/>
</dbReference>
<name>A0A480ABR5_9CYAN</name>
<evidence type="ECO:0000313" key="3">
    <source>
        <dbReference type="Proteomes" id="UP000299367"/>
    </source>
</evidence>
<feature type="domain" description="DUF362" evidence="1">
    <location>
        <begin position="75"/>
        <end position="271"/>
    </location>
</feature>
<evidence type="ECO:0000313" key="2">
    <source>
        <dbReference type="EMBL" id="GCL42545.1"/>
    </source>
</evidence>
<accession>A0A480ABR5</accession>
<dbReference type="Proteomes" id="UP000299367">
    <property type="component" value="Unassembled WGS sequence"/>
</dbReference>
<dbReference type="EMBL" id="BJCF01000022">
    <property type="protein sequence ID" value="GCL42545.1"/>
    <property type="molecule type" value="Genomic_DNA"/>
</dbReference>
<comment type="caution">
    <text evidence="2">The sequence shown here is derived from an EMBL/GenBank/DDBJ whole genome shotgun (WGS) entry which is preliminary data.</text>
</comment>
<reference evidence="3" key="1">
    <citation type="submission" date="2019-02" db="EMBL/GenBank/DDBJ databases">
        <title>Draft genome sequence of Dolichospermum planctonicum NIES-80.</title>
        <authorList>
            <person name="Yamaguchi H."/>
            <person name="Suzuki S."/>
            <person name="Kawachi M."/>
        </authorList>
    </citation>
    <scope>NUCLEOTIDE SEQUENCE [LARGE SCALE GENOMIC DNA]</scope>
    <source>
        <strain evidence="3">NIES-80</strain>
    </source>
</reference>
<dbReference type="InterPro" id="IPR007160">
    <property type="entry name" value="DUF362"/>
</dbReference>
<proteinExistence type="predicted"/>
<dbReference type="AlphaFoldDB" id="A0A480ABR5"/>
<protein>
    <recommendedName>
        <fullName evidence="1">DUF362 domain-containing protein</fullName>
    </recommendedName>
</protein>